<sequence length="207" mass="23947">MKLGDTFTTFEEFEDSFKVYKNSNFVDYFTKDCKTLNSINAKFSNGRMSTASKELKYYYIKFCCIHGGTYKKKICLDQRVTSTMRQGCEASLYLKASECGKFLEITNINENHNHEISKTLFSHLPNQRKLKPETKAIIEYFLGNQYSKNDLSKVVNKLKEKFKCRVKISTDEINNLNGIFIQDKVMAESLSSFPEVVFADATYKLLD</sequence>
<name>A0A6G0VPT2_APHCR</name>
<dbReference type="PANTHER" id="PTHR31569:SF4">
    <property type="entry name" value="SWIM-TYPE DOMAIN-CONTAINING PROTEIN"/>
    <property type="match status" value="1"/>
</dbReference>
<comment type="caution">
    <text evidence="3">The sequence shown here is derived from an EMBL/GenBank/DDBJ whole genome shotgun (WGS) entry which is preliminary data.</text>
</comment>
<feature type="domain" description="ZSWIM3 N-terminal" evidence="2">
    <location>
        <begin position="1"/>
        <end position="114"/>
    </location>
</feature>
<dbReference type="Proteomes" id="UP000478052">
    <property type="component" value="Unassembled WGS sequence"/>
</dbReference>
<gene>
    <name evidence="3" type="ORF">FWK35_00033206</name>
</gene>
<evidence type="ECO:0000259" key="2">
    <source>
        <dbReference type="Pfam" id="PF21599"/>
    </source>
</evidence>
<dbReference type="EMBL" id="VUJU01013430">
    <property type="protein sequence ID" value="KAF0704890.1"/>
    <property type="molecule type" value="Genomic_DNA"/>
</dbReference>
<accession>A0A6G0VPT2</accession>
<reference evidence="3 4" key="1">
    <citation type="submission" date="2019-08" db="EMBL/GenBank/DDBJ databases">
        <title>Whole genome of Aphis craccivora.</title>
        <authorList>
            <person name="Voronova N.V."/>
            <person name="Shulinski R.S."/>
            <person name="Bandarenka Y.V."/>
            <person name="Zhorov D.G."/>
            <person name="Warner D."/>
        </authorList>
    </citation>
    <scope>NUCLEOTIDE SEQUENCE [LARGE SCALE GENOMIC DNA]</scope>
    <source>
        <strain evidence="3">180601</strain>
        <tissue evidence="3">Whole Body</tissue>
    </source>
</reference>
<dbReference type="Pfam" id="PF21056">
    <property type="entry name" value="ZSWIM1-3_RNaseH-like"/>
    <property type="match status" value="1"/>
</dbReference>
<feature type="domain" description="ZSWIM1/3 RNaseH-like" evidence="1">
    <location>
        <begin position="158"/>
        <end position="205"/>
    </location>
</feature>
<organism evidence="3 4">
    <name type="scientific">Aphis craccivora</name>
    <name type="common">Cowpea aphid</name>
    <dbReference type="NCBI Taxonomy" id="307492"/>
    <lineage>
        <taxon>Eukaryota</taxon>
        <taxon>Metazoa</taxon>
        <taxon>Ecdysozoa</taxon>
        <taxon>Arthropoda</taxon>
        <taxon>Hexapoda</taxon>
        <taxon>Insecta</taxon>
        <taxon>Pterygota</taxon>
        <taxon>Neoptera</taxon>
        <taxon>Paraneoptera</taxon>
        <taxon>Hemiptera</taxon>
        <taxon>Sternorrhyncha</taxon>
        <taxon>Aphidomorpha</taxon>
        <taxon>Aphidoidea</taxon>
        <taxon>Aphididae</taxon>
        <taxon>Aphidini</taxon>
        <taxon>Aphis</taxon>
        <taxon>Aphis</taxon>
    </lineage>
</organism>
<evidence type="ECO:0000313" key="4">
    <source>
        <dbReference type="Proteomes" id="UP000478052"/>
    </source>
</evidence>
<dbReference type="PANTHER" id="PTHR31569">
    <property type="entry name" value="SWIM-TYPE DOMAIN-CONTAINING PROTEIN"/>
    <property type="match status" value="1"/>
</dbReference>
<dbReference type="InterPro" id="IPR052579">
    <property type="entry name" value="Zinc_finger_SWIM"/>
</dbReference>
<dbReference type="Pfam" id="PF21599">
    <property type="entry name" value="ZSWIM3_N"/>
    <property type="match status" value="1"/>
</dbReference>
<keyword evidence="4" id="KW-1185">Reference proteome</keyword>
<evidence type="ECO:0000259" key="1">
    <source>
        <dbReference type="Pfam" id="PF21056"/>
    </source>
</evidence>
<dbReference type="AlphaFoldDB" id="A0A6G0VPT2"/>
<protein>
    <submittedName>
        <fullName evidence="3">Zinc finger SWIM domain-containing protein 3-like</fullName>
    </submittedName>
</protein>
<dbReference type="InterPro" id="IPR048325">
    <property type="entry name" value="ZSWIM3_N"/>
</dbReference>
<dbReference type="OrthoDB" id="124789at2759"/>
<dbReference type="InterPro" id="IPR048324">
    <property type="entry name" value="ZSWIM1-3_RNaseH-like"/>
</dbReference>
<evidence type="ECO:0000313" key="3">
    <source>
        <dbReference type="EMBL" id="KAF0704890.1"/>
    </source>
</evidence>
<proteinExistence type="predicted"/>